<dbReference type="AlphaFoldDB" id="A0A840QQK0"/>
<dbReference type="GO" id="GO:0016791">
    <property type="term" value="F:phosphatase activity"/>
    <property type="evidence" value="ECO:0007669"/>
    <property type="project" value="TreeGrafter"/>
</dbReference>
<dbReference type="Proteomes" id="UP000551878">
    <property type="component" value="Unassembled WGS sequence"/>
</dbReference>
<evidence type="ECO:0000313" key="3">
    <source>
        <dbReference type="EMBL" id="MBB5173603.1"/>
    </source>
</evidence>
<dbReference type="Gene3D" id="3.60.21.10">
    <property type="match status" value="1"/>
</dbReference>
<dbReference type="PIRSF" id="PIRSF000883">
    <property type="entry name" value="Pesterase_MJ0912"/>
    <property type="match status" value="1"/>
</dbReference>
<name>A0A840QQK0_9BACI</name>
<accession>A0A840QQK0</accession>
<dbReference type="EMBL" id="JACHHB010000007">
    <property type="protein sequence ID" value="MBB5173603.1"/>
    <property type="molecule type" value="Genomic_DNA"/>
</dbReference>
<sequence>MKRALLSDIHGNATALEAVVRDLENEKVDEIAVLGDICFRGPQPKEALDFVQSLQAKVIKGNADEWIVRGIEQGEVPDAALKTMNEERDWAVTQLDEQDVEDLKNLPETMQLPLTGGEHLFAFHATPNNLFTNVFPDSSDDTLHNLTEADPDASIYAYGHIHLPYLRSMNGKQLINLGSIGLPFDGIPKASYVTVDSKDGDHSIQFHRVRYDVNKVIKELHDKNYPAPDAVTSILTNAKRP</sequence>
<dbReference type="Pfam" id="PF12850">
    <property type="entry name" value="Metallophos_2"/>
    <property type="match status" value="1"/>
</dbReference>
<gene>
    <name evidence="3" type="ORF">HNQ41_001792</name>
</gene>
<dbReference type="InterPro" id="IPR029052">
    <property type="entry name" value="Metallo-depent_PP-like"/>
</dbReference>
<protein>
    <submittedName>
        <fullName evidence="3">Putative phosphoesterase</fullName>
    </submittedName>
</protein>
<comment type="similarity">
    <text evidence="1">Belongs to the metallophosphoesterase superfamily. YfcE family.</text>
</comment>
<dbReference type="SUPFAM" id="SSF56300">
    <property type="entry name" value="Metallo-dependent phosphatases"/>
    <property type="match status" value="1"/>
</dbReference>
<dbReference type="InterPro" id="IPR011152">
    <property type="entry name" value="Pesterase_MJ0912"/>
</dbReference>
<organism evidence="3 4">
    <name type="scientific">Texcoconibacillus texcoconensis</name>
    <dbReference type="NCBI Taxonomy" id="1095777"/>
    <lineage>
        <taxon>Bacteria</taxon>
        <taxon>Bacillati</taxon>
        <taxon>Bacillota</taxon>
        <taxon>Bacilli</taxon>
        <taxon>Bacillales</taxon>
        <taxon>Bacillaceae</taxon>
        <taxon>Texcoconibacillus</taxon>
    </lineage>
</organism>
<dbReference type="InterPro" id="IPR050126">
    <property type="entry name" value="Ap4A_hydrolase"/>
</dbReference>
<proteinExistence type="inferred from homology"/>
<evidence type="ECO:0000313" key="4">
    <source>
        <dbReference type="Proteomes" id="UP000551878"/>
    </source>
</evidence>
<dbReference type="InterPro" id="IPR024654">
    <property type="entry name" value="Calcineurin-like_PHP_lpxH"/>
</dbReference>
<dbReference type="RefSeq" id="WP_184664052.1">
    <property type="nucleotide sequence ID" value="NZ_JACHHB010000007.1"/>
</dbReference>
<feature type="domain" description="Calcineurin-like phosphoesterase" evidence="2">
    <location>
        <begin position="1"/>
        <end position="199"/>
    </location>
</feature>
<dbReference type="GO" id="GO:0005737">
    <property type="term" value="C:cytoplasm"/>
    <property type="evidence" value="ECO:0007669"/>
    <property type="project" value="TreeGrafter"/>
</dbReference>
<reference evidence="3 4" key="1">
    <citation type="submission" date="2020-08" db="EMBL/GenBank/DDBJ databases">
        <title>Genomic Encyclopedia of Type Strains, Phase IV (KMG-IV): sequencing the most valuable type-strain genomes for metagenomic binning, comparative biology and taxonomic classification.</title>
        <authorList>
            <person name="Goeker M."/>
        </authorList>
    </citation>
    <scope>NUCLEOTIDE SEQUENCE [LARGE SCALE GENOMIC DNA]</scope>
    <source>
        <strain evidence="3 4">DSM 24696</strain>
    </source>
</reference>
<comment type="caution">
    <text evidence="3">The sequence shown here is derived from an EMBL/GenBank/DDBJ whole genome shotgun (WGS) entry which is preliminary data.</text>
</comment>
<evidence type="ECO:0000259" key="2">
    <source>
        <dbReference type="Pfam" id="PF12850"/>
    </source>
</evidence>
<keyword evidence="4" id="KW-1185">Reference proteome</keyword>
<dbReference type="PANTHER" id="PTHR42850:SF2">
    <property type="entry name" value="BLL5683 PROTEIN"/>
    <property type="match status" value="1"/>
</dbReference>
<dbReference type="PANTHER" id="PTHR42850">
    <property type="entry name" value="METALLOPHOSPHOESTERASE"/>
    <property type="match status" value="1"/>
</dbReference>
<evidence type="ECO:0000256" key="1">
    <source>
        <dbReference type="ARBA" id="ARBA00008950"/>
    </source>
</evidence>